<dbReference type="InterPro" id="IPR013740">
    <property type="entry name" value="Redoxin"/>
</dbReference>
<dbReference type="PANTHER" id="PTHR42852">
    <property type="entry name" value="THIOL:DISULFIDE INTERCHANGE PROTEIN DSBE"/>
    <property type="match status" value="1"/>
</dbReference>
<dbReference type="InterPro" id="IPR013766">
    <property type="entry name" value="Thioredoxin_domain"/>
</dbReference>
<dbReference type="RefSeq" id="WP_169258475.1">
    <property type="nucleotide sequence ID" value="NZ_WTVQ01000001.1"/>
</dbReference>
<evidence type="ECO:0000256" key="3">
    <source>
        <dbReference type="ARBA" id="ARBA00023157"/>
    </source>
</evidence>
<dbReference type="InterPro" id="IPR017937">
    <property type="entry name" value="Thioredoxin_CS"/>
</dbReference>
<dbReference type="PROSITE" id="PS00194">
    <property type="entry name" value="THIOREDOXIN_1"/>
    <property type="match status" value="1"/>
</dbReference>
<dbReference type="EMBL" id="WTVQ01000001">
    <property type="protein sequence ID" value="NMG73334.1"/>
    <property type="molecule type" value="Genomic_DNA"/>
</dbReference>
<organism evidence="7 8">
    <name type="scientific">Aromatoleum diolicum</name>
    <dbReference type="NCBI Taxonomy" id="75796"/>
    <lineage>
        <taxon>Bacteria</taxon>
        <taxon>Pseudomonadati</taxon>
        <taxon>Pseudomonadota</taxon>
        <taxon>Betaproteobacteria</taxon>
        <taxon>Rhodocyclales</taxon>
        <taxon>Rhodocyclaceae</taxon>
        <taxon>Aromatoleum</taxon>
    </lineage>
</organism>
<comment type="subcellular location">
    <subcellularLocation>
        <location evidence="1">Cell envelope</location>
    </subcellularLocation>
</comment>
<proteinExistence type="predicted"/>
<keyword evidence="8" id="KW-1185">Reference proteome</keyword>
<evidence type="ECO:0000256" key="1">
    <source>
        <dbReference type="ARBA" id="ARBA00004196"/>
    </source>
</evidence>
<protein>
    <submittedName>
        <fullName evidence="7">Redoxin family protein</fullName>
    </submittedName>
</protein>
<dbReference type="InterPro" id="IPR036249">
    <property type="entry name" value="Thioredoxin-like_sf"/>
</dbReference>
<keyword evidence="3" id="KW-1015">Disulfide bond</keyword>
<evidence type="ECO:0000256" key="2">
    <source>
        <dbReference type="ARBA" id="ARBA00022748"/>
    </source>
</evidence>
<comment type="caution">
    <text evidence="7">The sequence shown here is derived from an EMBL/GenBank/DDBJ whole genome shotgun (WGS) entry which is preliminary data.</text>
</comment>
<accession>A0ABX1Q834</accession>
<evidence type="ECO:0000256" key="5">
    <source>
        <dbReference type="SAM" id="SignalP"/>
    </source>
</evidence>
<evidence type="ECO:0000259" key="6">
    <source>
        <dbReference type="PROSITE" id="PS51352"/>
    </source>
</evidence>
<reference evidence="7 8" key="1">
    <citation type="submission" date="2019-12" db="EMBL/GenBank/DDBJ databases">
        <title>Comparative genomics gives insights into the taxonomy of the Azoarcus-Aromatoleum group and reveals separate origins of nif in the plant-associated Azoarcus and non-plant-associated Aromatoleum sub-groups.</title>
        <authorList>
            <person name="Lafos M."/>
            <person name="Maluk M."/>
            <person name="Batista M."/>
            <person name="Junghare M."/>
            <person name="Carmona M."/>
            <person name="Faoro H."/>
            <person name="Cruz L.M."/>
            <person name="Battistoni F."/>
            <person name="De Souza E."/>
            <person name="Pedrosa F."/>
            <person name="Chen W.-M."/>
            <person name="Poole P.S."/>
            <person name="Dixon R.A."/>
            <person name="James E.K."/>
        </authorList>
    </citation>
    <scope>NUCLEOTIDE SEQUENCE [LARGE SCALE GENOMIC DNA]</scope>
    <source>
        <strain evidence="7 8">22Lin</strain>
    </source>
</reference>
<keyword evidence="5" id="KW-0732">Signal</keyword>
<keyword evidence="2" id="KW-0201">Cytochrome c-type biogenesis</keyword>
<evidence type="ECO:0000313" key="8">
    <source>
        <dbReference type="Proteomes" id="UP000648984"/>
    </source>
</evidence>
<feature type="chain" id="PRO_5045775274" evidence="5">
    <location>
        <begin position="21"/>
        <end position="168"/>
    </location>
</feature>
<dbReference type="PANTHER" id="PTHR42852:SF6">
    <property type="entry name" value="THIOL:DISULFIDE INTERCHANGE PROTEIN DSBE"/>
    <property type="match status" value="1"/>
</dbReference>
<dbReference type="SUPFAM" id="SSF52833">
    <property type="entry name" value="Thioredoxin-like"/>
    <property type="match status" value="1"/>
</dbReference>
<feature type="domain" description="Thioredoxin" evidence="6">
    <location>
        <begin position="26"/>
        <end position="165"/>
    </location>
</feature>
<dbReference type="PROSITE" id="PS51352">
    <property type="entry name" value="THIOREDOXIN_2"/>
    <property type="match status" value="1"/>
</dbReference>
<gene>
    <name evidence="7" type="ORF">GPA25_01030</name>
</gene>
<keyword evidence="4" id="KW-0676">Redox-active center</keyword>
<feature type="signal peptide" evidence="5">
    <location>
        <begin position="1"/>
        <end position="20"/>
    </location>
</feature>
<evidence type="ECO:0000313" key="7">
    <source>
        <dbReference type="EMBL" id="NMG73334.1"/>
    </source>
</evidence>
<sequence>MKTLYSLLLCLSLLSTTASAATPGEVPVGGILREAPMQGLSGNSTLLSEYRGKPLIINVWASWCAPCREEMGSLDRLARRHGKHFNVIGISTDDYSDRAKAFLQQADTSFPHFIDSKLFLENMLGADRLPLTLLIDAQGRVLHKVYGAKEWDSPEAAEAIGKAFGIKL</sequence>
<dbReference type="Proteomes" id="UP000648984">
    <property type="component" value="Unassembled WGS sequence"/>
</dbReference>
<dbReference type="CDD" id="cd02966">
    <property type="entry name" value="TlpA_like_family"/>
    <property type="match status" value="1"/>
</dbReference>
<dbReference type="InterPro" id="IPR050553">
    <property type="entry name" value="Thioredoxin_ResA/DsbE_sf"/>
</dbReference>
<dbReference type="Pfam" id="PF08534">
    <property type="entry name" value="Redoxin"/>
    <property type="match status" value="1"/>
</dbReference>
<evidence type="ECO:0000256" key="4">
    <source>
        <dbReference type="ARBA" id="ARBA00023284"/>
    </source>
</evidence>
<name>A0ABX1Q834_9RHOO</name>
<dbReference type="Gene3D" id="3.40.30.10">
    <property type="entry name" value="Glutaredoxin"/>
    <property type="match status" value="1"/>
</dbReference>